<keyword evidence="2" id="KW-1185">Reference proteome</keyword>
<proteinExistence type="predicted"/>
<dbReference type="EMBL" id="JAMYWD010000008">
    <property type="protein sequence ID" value="KAJ4962164.1"/>
    <property type="molecule type" value="Genomic_DNA"/>
</dbReference>
<organism evidence="1 2">
    <name type="scientific">Protea cynaroides</name>
    <dbReference type="NCBI Taxonomy" id="273540"/>
    <lineage>
        <taxon>Eukaryota</taxon>
        <taxon>Viridiplantae</taxon>
        <taxon>Streptophyta</taxon>
        <taxon>Embryophyta</taxon>
        <taxon>Tracheophyta</taxon>
        <taxon>Spermatophyta</taxon>
        <taxon>Magnoliopsida</taxon>
        <taxon>Proteales</taxon>
        <taxon>Proteaceae</taxon>
        <taxon>Protea</taxon>
    </lineage>
</organism>
<reference evidence="1" key="1">
    <citation type="journal article" date="2023" name="Plant J.">
        <title>The genome of the king protea, Protea cynaroides.</title>
        <authorList>
            <person name="Chang J."/>
            <person name="Duong T.A."/>
            <person name="Schoeman C."/>
            <person name="Ma X."/>
            <person name="Roodt D."/>
            <person name="Barker N."/>
            <person name="Li Z."/>
            <person name="Van de Peer Y."/>
            <person name="Mizrachi E."/>
        </authorList>
    </citation>
    <scope>NUCLEOTIDE SEQUENCE</scope>
    <source>
        <tissue evidence="1">Young leaves</tissue>
    </source>
</reference>
<name>A0A9Q0K373_9MAGN</name>
<dbReference type="Proteomes" id="UP001141806">
    <property type="component" value="Unassembled WGS sequence"/>
</dbReference>
<evidence type="ECO:0000313" key="1">
    <source>
        <dbReference type="EMBL" id="KAJ4962164.1"/>
    </source>
</evidence>
<comment type="caution">
    <text evidence="1">The sequence shown here is derived from an EMBL/GenBank/DDBJ whole genome shotgun (WGS) entry which is preliminary data.</text>
</comment>
<protein>
    <submittedName>
        <fullName evidence="1">Uncharacterized protein</fullName>
    </submittedName>
</protein>
<sequence length="187" mass="19043">MDSAGGGLSSIFGSGTVGRGRDTAEELEISNLMSSVGQGNVVLGLGGTSRSSSVTSDLWQSTFAPARVLNAEMINIPTASSPRISEPNVSGGRAVPHILWPSDFGHGILGRVAGGGFAATARPMVRSGFYGGGLTFGAGNSSSGPSVPFRFGFSAEQRSIIGGSGSELQKTNGVLQHVLGNEQKKCQ</sequence>
<evidence type="ECO:0000313" key="2">
    <source>
        <dbReference type="Proteomes" id="UP001141806"/>
    </source>
</evidence>
<accession>A0A9Q0K373</accession>
<gene>
    <name evidence="1" type="ORF">NE237_022103</name>
</gene>
<dbReference type="AlphaFoldDB" id="A0A9Q0K373"/>